<protein>
    <submittedName>
        <fullName evidence="2">Uncharacterized protein</fullName>
    </submittedName>
</protein>
<accession>A0A5D2G2I8</accession>
<sequence>MCEQPPLLSPSIGNFPPSFYFFPSLLWYHLFLVNYCYHFSHHFCPLKPLNLTFFLLYLLSVLHFFHHRSESGVFRSKSLGSSVVPEVACSTL</sequence>
<reference evidence="2 3" key="1">
    <citation type="submission" date="2019-06" db="EMBL/GenBank/DDBJ databases">
        <title>WGS assembly of Gossypium darwinii.</title>
        <authorList>
            <person name="Chen Z.J."/>
            <person name="Sreedasyam A."/>
            <person name="Ando A."/>
            <person name="Song Q."/>
            <person name="De L."/>
            <person name="Hulse-Kemp A."/>
            <person name="Ding M."/>
            <person name="Ye W."/>
            <person name="Kirkbride R."/>
            <person name="Jenkins J."/>
            <person name="Plott C."/>
            <person name="Lovell J."/>
            <person name="Lin Y.-M."/>
            <person name="Vaughn R."/>
            <person name="Liu B."/>
            <person name="Li W."/>
            <person name="Simpson S."/>
            <person name="Scheffler B."/>
            <person name="Saski C."/>
            <person name="Grover C."/>
            <person name="Hu G."/>
            <person name="Conover J."/>
            <person name="Carlson J."/>
            <person name="Shu S."/>
            <person name="Boston L."/>
            <person name="Williams M."/>
            <person name="Peterson D."/>
            <person name="Mcgee K."/>
            <person name="Jones D."/>
            <person name="Wendel J."/>
            <person name="Stelly D."/>
            <person name="Grimwood J."/>
            <person name="Schmutz J."/>
        </authorList>
    </citation>
    <scope>NUCLEOTIDE SEQUENCE [LARGE SCALE GENOMIC DNA]</scope>
    <source>
        <strain evidence="2">1808015.09</strain>
    </source>
</reference>
<keyword evidence="3" id="KW-1185">Reference proteome</keyword>
<dbReference type="EMBL" id="CM017693">
    <property type="protein sequence ID" value="TYH12375.1"/>
    <property type="molecule type" value="Genomic_DNA"/>
</dbReference>
<organism evidence="2 3">
    <name type="scientific">Gossypium darwinii</name>
    <name type="common">Darwin's cotton</name>
    <name type="synonym">Gossypium barbadense var. darwinii</name>
    <dbReference type="NCBI Taxonomy" id="34276"/>
    <lineage>
        <taxon>Eukaryota</taxon>
        <taxon>Viridiplantae</taxon>
        <taxon>Streptophyta</taxon>
        <taxon>Embryophyta</taxon>
        <taxon>Tracheophyta</taxon>
        <taxon>Spermatophyta</taxon>
        <taxon>Magnoliopsida</taxon>
        <taxon>eudicotyledons</taxon>
        <taxon>Gunneridae</taxon>
        <taxon>Pentapetalae</taxon>
        <taxon>rosids</taxon>
        <taxon>malvids</taxon>
        <taxon>Malvales</taxon>
        <taxon>Malvaceae</taxon>
        <taxon>Malvoideae</taxon>
        <taxon>Gossypium</taxon>
    </lineage>
</organism>
<dbReference type="AlphaFoldDB" id="A0A5D2G2I8"/>
<proteinExistence type="predicted"/>
<name>A0A5D2G2I8_GOSDA</name>
<evidence type="ECO:0000256" key="1">
    <source>
        <dbReference type="SAM" id="Phobius"/>
    </source>
</evidence>
<keyword evidence="1" id="KW-0472">Membrane</keyword>
<gene>
    <name evidence="2" type="ORF">ES288_A06G062500v1</name>
</gene>
<feature type="transmembrane region" description="Helical" evidence="1">
    <location>
        <begin position="49"/>
        <end position="66"/>
    </location>
</feature>
<evidence type="ECO:0000313" key="2">
    <source>
        <dbReference type="EMBL" id="TYH12375.1"/>
    </source>
</evidence>
<feature type="transmembrane region" description="Helical" evidence="1">
    <location>
        <begin position="20"/>
        <end position="37"/>
    </location>
</feature>
<dbReference type="Proteomes" id="UP000323506">
    <property type="component" value="Chromosome A06"/>
</dbReference>
<evidence type="ECO:0000313" key="3">
    <source>
        <dbReference type="Proteomes" id="UP000323506"/>
    </source>
</evidence>
<keyword evidence="1" id="KW-1133">Transmembrane helix</keyword>
<keyword evidence="1" id="KW-0812">Transmembrane</keyword>